<dbReference type="PANTHER" id="PTHR43774:SF1">
    <property type="entry name" value="PEPTIDE METHIONINE SULFOXIDE REDUCTASE MSRA 2"/>
    <property type="match status" value="1"/>
</dbReference>
<dbReference type="SUPFAM" id="SSF55068">
    <property type="entry name" value="Peptide methionine sulfoxide reductase"/>
    <property type="match status" value="1"/>
</dbReference>
<dbReference type="Gene3D" id="3.30.1060.10">
    <property type="entry name" value="Peptide methionine sulphoxide reductase MsrA"/>
    <property type="match status" value="1"/>
</dbReference>
<organism evidence="11 12">
    <name type="scientific">Desulforhabdus amnigena</name>
    <dbReference type="NCBI Taxonomy" id="40218"/>
    <lineage>
        <taxon>Bacteria</taxon>
        <taxon>Pseudomonadati</taxon>
        <taxon>Thermodesulfobacteriota</taxon>
        <taxon>Syntrophobacteria</taxon>
        <taxon>Syntrophobacterales</taxon>
        <taxon>Syntrophobacteraceae</taxon>
        <taxon>Desulforhabdus</taxon>
    </lineage>
</organism>
<keyword evidence="1 7" id="KW-0560">Oxidoreductase</keyword>
<evidence type="ECO:0000313" key="11">
    <source>
        <dbReference type="EMBL" id="GLI34334.1"/>
    </source>
</evidence>
<comment type="caution">
    <text evidence="7">Lacks conserved residue(s) required for the propagation of feature annotation.</text>
</comment>
<name>A0A9W6CXB7_9BACT</name>
<keyword evidence="2" id="KW-0511">Multifunctional enzyme</keyword>
<gene>
    <name evidence="11" type="primary">msrAB</name>
    <name evidence="8" type="synonym">msrA</name>
    <name evidence="7" type="synonym">msrB</name>
    <name evidence="11" type="ORF">DAMNIGENAA_17670</name>
</gene>
<dbReference type="InterPro" id="IPR002579">
    <property type="entry name" value="Met_Sox_Rdtase_MsrB_dom"/>
</dbReference>
<sequence>MKFLPFVLSVFFLGIILMEPGYTKNQEREKETVMNEKNSTTQKATFAGGCFWCVEADFEKVDGVIEVISGYAGGHVENPTYQQVSAGGTGHLEAVQVIYDPAKVSYKELLDIFWKHVDPTDPGGQFVDRGSQYRTAIFYHDEDQRQLAEESKRELEQSGHFKKPIATEIIKLTQFYEAEDYHQDYYRKNPLRYKLYRSNSGRDQFLKTAWNSSETKTGRGSQSSKYEKPGDEVLRSKLTPLQYKVTQHEGTEPPFNNEYWDNKKEGIYVDIVSGEPLFSSLDKYDSGTGWPSFTKPLEPGNIVERKDRSLFMSRTEVRSKYGDSHLGHVFPDGPKPTGQRYCINSASLRFIPREDLEKEGYGEYLELFDK</sequence>
<dbReference type="Proteomes" id="UP001144372">
    <property type="component" value="Unassembled WGS sequence"/>
</dbReference>
<dbReference type="GO" id="GO:0008113">
    <property type="term" value="F:peptide-methionine (S)-S-oxide reductase activity"/>
    <property type="evidence" value="ECO:0007669"/>
    <property type="project" value="UniProtKB-UniRule"/>
</dbReference>
<evidence type="ECO:0000256" key="9">
    <source>
        <dbReference type="SAM" id="MobiDB-lite"/>
    </source>
</evidence>
<dbReference type="EC" id="1.8.4.12" evidence="7"/>
<feature type="active site" description="Nucleophile" evidence="7">
    <location>
        <position position="342"/>
    </location>
</feature>
<dbReference type="PANTHER" id="PTHR43774">
    <property type="entry name" value="PEPTIDE METHIONINE SULFOXIDE REDUCTASE"/>
    <property type="match status" value="1"/>
</dbReference>
<dbReference type="EC" id="1.8.4.11" evidence="8"/>
<comment type="similarity">
    <text evidence="7">Belongs to the MsrB Met sulfoxide reductase family.</text>
</comment>
<keyword evidence="12" id="KW-1185">Reference proteome</keyword>
<dbReference type="InterPro" id="IPR036509">
    <property type="entry name" value="Met_Sox_Rdtase_MsrA_sf"/>
</dbReference>
<dbReference type="InterPro" id="IPR011057">
    <property type="entry name" value="Mss4-like_sf"/>
</dbReference>
<dbReference type="EMBL" id="BSDR01000001">
    <property type="protein sequence ID" value="GLI34334.1"/>
    <property type="molecule type" value="Genomic_DNA"/>
</dbReference>
<evidence type="ECO:0000256" key="7">
    <source>
        <dbReference type="HAMAP-Rule" id="MF_01400"/>
    </source>
</evidence>
<dbReference type="SUPFAM" id="SSF51316">
    <property type="entry name" value="Mss4-like"/>
    <property type="match status" value="1"/>
</dbReference>
<dbReference type="InterPro" id="IPR002569">
    <property type="entry name" value="Met_Sox_Rdtase_MsrA_dom"/>
</dbReference>
<dbReference type="FunFam" id="3.30.1060.10:FF:000003">
    <property type="entry name" value="Peptide methionine sulfoxide reductase MsrA"/>
    <property type="match status" value="1"/>
</dbReference>
<evidence type="ECO:0000259" key="10">
    <source>
        <dbReference type="PROSITE" id="PS51790"/>
    </source>
</evidence>
<dbReference type="GO" id="GO:0033743">
    <property type="term" value="F:peptide-methionine (R)-S-oxide reductase activity"/>
    <property type="evidence" value="ECO:0007669"/>
    <property type="project" value="UniProtKB-UniRule"/>
</dbReference>
<feature type="active site" evidence="8">
    <location>
        <position position="50"/>
    </location>
</feature>
<dbReference type="NCBIfam" id="TIGR00401">
    <property type="entry name" value="msrA"/>
    <property type="match status" value="1"/>
</dbReference>
<evidence type="ECO:0000313" key="12">
    <source>
        <dbReference type="Proteomes" id="UP001144372"/>
    </source>
</evidence>
<evidence type="ECO:0000256" key="2">
    <source>
        <dbReference type="ARBA" id="ARBA00023268"/>
    </source>
</evidence>
<evidence type="ECO:0000256" key="5">
    <source>
        <dbReference type="ARBA" id="ARBA00048488"/>
    </source>
</evidence>
<evidence type="ECO:0000256" key="8">
    <source>
        <dbReference type="HAMAP-Rule" id="MF_01401"/>
    </source>
</evidence>
<comment type="caution">
    <text evidence="11">The sequence shown here is derived from an EMBL/GenBank/DDBJ whole genome shotgun (WGS) entry which is preliminary data.</text>
</comment>
<evidence type="ECO:0000256" key="6">
    <source>
        <dbReference type="ARBA" id="ARBA00048782"/>
    </source>
</evidence>
<protein>
    <recommendedName>
        <fullName evidence="7 8">Multifunctional fusion protein</fullName>
    </recommendedName>
    <domain>
        <recommendedName>
            <fullName evidence="8">Peptide methionine sulfoxide reductase MsrA</fullName>
            <shortName evidence="8">Protein-methionine-S-oxide reductase</shortName>
            <ecNumber evidence="8">1.8.4.11</ecNumber>
        </recommendedName>
        <alternativeName>
            <fullName evidence="8">Peptide-methionine (S)-S-oxide reductase</fullName>
            <shortName evidence="8">Peptide Met(O) reductase</shortName>
        </alternativeName>
    </domain>
    <domain>
        <recommendedName>
            <fullName evidence="7">Peptide methionine sulfoxide reductase MsrB</fullName>
            <ecNumber evidence="7">1.8.4.12</ecNumber>
        </recommendedName>
        <alternativeName>
            <fullName evidence="7">Peptide-methionine (R)-S-oxide reductase</fullName>
        </alternativeName>
    </domain>
</protein>
<feature type="region of interest" description="Disordered" evidence="9">
    <location>
        <begin position="207"/>
        <end position="232"/>
    </location>
</feature>
<evidence type="ECO:0000256" key="4">
    <source>
        <dbReference type="ARBA" id="ARBA00047806"/>
    </source>
</evidence>
<dbReference type="FunFam" id="2.170.150.20:FF:000003">
    <property type="entry name" value="Peptide methionine sulfoxide reductase MsrB"/>
    <property type="match status" value="1"/>
</dbReference>
<reference evidence="11" key="1">
    <citation type="submission" date="2022-12" db="EMBL/GenBank/DDBJ databases">
        <title>Reference genome sequencing for broad-spectrum identification of bacterial and archaeal isolates by mass spectrometry.</title>
        <authorList>
            <person name="Sekiguchi Y."/>
            <person name="Tourlousse D.M."/>
        </authorList>
    </citation>
    <scope>NUCLEOTIDE SEQUENCE</scope>
    <source>
        <strain evidence="11">ASRB1</strain>
    </source>
</reference>
<dbReference type="Pfam" id="PF01641">
    <property type="entry name" value="SelR"/>
    <property type="match status" value="1"/>
</dbReference>
<evidence type="ECO:0000256" key="1">
    <source>
        <dbReference type="ARBA" id="ARBA00023002"/>
    </source>
</evidence>
<feature type="compositionally biased region" description="Polar residues" evidence="9">
    <location>
        <begin position="209"/>
        <end position="224"/>
    </location>
</feature>
<feature type="domain" description="MsrB" evidence="10">
    <location>
        <begin position="231"/>
        <end position="353"/>
    </location>
</feature>
<dbReference type="HAMAP" id="MF_01401">
    <property type="entry name" value="MsrA"/>
    <property type="match status" value="1"/>
</dbReference>
<evidence type="ECO:0000256" key="3">
    <source>
        <dbReference type="ARBA" id="ARBA00024679"/>
    </source>
</evidence>
<dbReference type="NCBIfam" id="TIGR00357">
    <property type="entry name" value="peptide-methionine (R)-S-oxide reductase MsrB"/>
    <property type="match status" value="1"/>
</dbReference>
<dbReference type="HAMAP" id="MF_01400">
    <property type="entry name" value="MsrB"/>
    <property type="match status" value="1"/>
</dbReference>
<comment type="similarity">
    <text evidence="8">Belongs to the MsrA Met sulfoxide reductase family.</text>
</comment>
<dbReference type="PROSITE" id="PS51790">
    <property type="entry name" value="MSRB"/>
    <property type="match status" value="1"/>
</dbReference>
<comment type="function">
    <text evidence="3 8">Has an important function as a repair enzyme for proteins that have been inactivated by oxidation. Catalyzes the reversible oxidation-reduction of methionine sulfoxide in proteins to methionine.</text>
</comment>
<dbReference type="Pfam" id="PF01625">
    <property type="entry name" value="PMSR"/>
    <property type="match status" value="1"/>
</dbReference>
<comment type="catalytic activity">
    <reaction evidence="6 8">
        <text>[thioredoxin]-disulfide + L-methionine + H2O = L-methionine (S)-S-oxide + [thioredoxin]-dithiol</text>
        <dbReference type="Rhea" id="RHEA:19993"/>
        <dbReference type="Rhea" id="RHEA-COMP:10698"/>
        <dbReference type="Rhea" id="RHEA-COMP:10700"/>
        <dbReference type="ChEBI" id="CHEBI:15377"/>
        <dbReference type="ChEBI" id="CHEBI:29950"/>
        <dbReference type="ChEBI" id="CHEBI:50058"/>
        <dbReference type="ChEBI" id="CHEBI:57844"/>
        <dbReference type="ChEBI" id="CHEBI:58772"/>
        <dbReference type="EC" id="1.8.4.11"/>
    </reaction>
</comment>
<dbReference type="Gene3D" id="2.170.150.20">
    <property type="entry name" value="Peptide methionine sulfoxide reductase"/>
    <property type="match status" value="1"/>
</dbReference>
<proteinExistence type="inferred from homology"/>
<comment type="catalytic activity">
    <reaction evidence="5 7">
        <text>L-methionyl-[protein] + [thioredoxin]-disulfide + H2O = L-methionyl-(R)-S-oxide-[protein] + [thioredoxin]-dithiol</text>
        <dbReference type="Rhea" id="RHEA:24164"/>
        <dbReference type="Rhea" id="RHEA-COMP:10698"/>
        <dbReference type="Rhea" id="RHEA-COMP:10700"/>
        <dbReference type="Rhea" id="RHEA-COMP:12313"/>
        <dbReference type="Rhea" id="RHEA-COMP:12314"/>
        <dbReference type="ChEBI" id="CHEBI:15377"/>
        <dbReference type="ChEBI" id="CHEBI:16044"/>
        <dbReference type="ChEBI" id="CHEBI:29950"/>
        <dbReference type="ChEBI" id="CHEBI:45764"/>
        <dbReference type="ChEBI" id="CHEBI:50058"/>
        <dbReference type="EC" id="1.8.4.12"/>
    </reaction>
</comment>
<dbReference type="AlphaFoldDB" id="A0A9W6CXB7"/>
<comment type="catalytic activity">
    <reaction evidence="4 8">
        <text>L-methionyl-[protein] + [thioredoxin]-disulfide + H2O = L-methionyl-(S)-S-oxide-[protein] + [thioredoxin]-dithiol</text>
        <dbReference type="Rhea" id="RHEA:14217"/>
        <dbReference type="Rhea" id="RHEA-COMP:10698"/>
        <dbReference type="Rhea" id="RHEA-COMP:10700"/>
        <dbReference type="Rhea" id="RHEA-COMP:12313"/>
        <dbReference type="Rhea" id="RHEA-COMP:12315"/>
        <dbReference type="ChEBI" id="CHEBI:15377"/>
        <dbReference type="ChEBI" id="CHEBI:16044"/>
        <dbReference type="ChEBI" id="CHEBI:29950"/>
        <dbReference type="ChEBI" id="CHEBI:44120"/>
        <dbReference type="ChEBI" id="CHEBI:50058"/>
        <dbReference type="EC" id="1.8.4.11"/>
    </reaction>
</comment>
<accession>A0A9W6CXB7</accession>